<gene>
    <name evidence="4" type="ORF">ES332_D13G168000v1</name>
</gene>
<dbReference type="EMBL" id="CM017635">
    <property type="protein sequence ID" value="TYH35064.1"/>
    <property type="molecule type" value="Genomic_DNA"/>
</dbReference>
<keyword evidence="3" id="KW-1133">Transmembrane helix</keyword>
<accession>A0A5D2HXS8</accession>
<dbReference type="InterPro" id="IPR029055">
    <property type="entry name" value="Ntn_hydrolases_N"/>
</dbReference>
<evidence type="ECO:0008006" key="6">
    <source>
        <dbReference type="Google" id="ProtNLM"/>
    </source>
</evidence>
<dbReference type="Gene3D" id="3.60.20.10">
    <property type="entry name" value="Glutamine Phosphoribosylpyrophosphate, subunit 1, domain 1"/>
    <property type="match status" value="1"/>
</dbReference>
<reference evidence="4 5" key="1">
    <citation type="submission" date="2019-07" db="EMBL/GenBank/DDBJ databases">
        <title>WGS assembly of Gossypium tomentosum.</title>
        <authorList>
            <person name="Chen Z.J."/>
            <person name="Sreedasyam A."/>
            <person name="Ando A."/>
            <person name="Song Q."/>
            <person name="De L."/>
            <person name="Hulse-Kemp A."/>
            <person name="Ding M."/>
            <person name="Ye W."/>
            <person name="Kirkbride R."/>
            <person name="Jenkins J."/>
            <person name="Plott C."/>
            <person name="Lovell J."/>
            <person name="Lin Y.-M."/>
            <person name="Vaughn R."/>
            <person name="Liu B."/>
            <person name="Li W."/>
            <person name="Simpson S."/>
            <person name="Scheffler B."/>
            <person name="Saski C."/>
            <person name="Grover C."/>
            <person name="Hu G."/>
            <person name="Conover J."/>
            <person name="Carlson J."/>
            <person name="Shu S."/>
            <person name="Boston L."/>
            <person name="Williams M."/>
            <person name="Peterson D."/>
            <person name="Mcgee K."/>
            <person name="Jones D."/>
            <person name="Wendel J."/>
            <person name="Stelly D."/>
            <person name="Grimwood J."/>
            <person name="Schmutz J."/>
        </authorList>
    </citation>
    <scope>NUCLEOTIDE SEQUENCE [LARGE SCALE GENOMIC DNA]</scope>
    <source>
        <strain evidence="4">7179.01</strain>
    </source>
</reference>
<keyword evidence="3" id="KW-0812">Transmembrane</keyword>
<evidence type="ECO:0000313" key="5">
    <source>
        <dbReference type="Proteomes" id="UP000322667"/>
    </source>
</evidence>
<feature type="transmembrane region" description="Helical" evidence="3">
    <location>
        <begin position="14"/>
        <end position="41"/>
    </location>
</feature>
<dbReference type="InterPro" id="IPR050115">
    <property type="entry name" value="Proteasome_alpha"/>
</dbReference>
<feature type="region of interest" description="Disordered" evidence="2">
    <location>
        <begin position="202"/>
        <end position="223"/>
    </location>
</feature>
<organism evidence="4 5">
    <name type="scientific">Gossypium tomentosum</name>
    <name type="common">Hawaiian cotton</name>
    <name type="synonym">Gossypium sandvicense</name>
    <dbReference type="NCBI Taxonomy" id="34277"/>
    <lineage>
        <taxon>Eukaryota</taxon>
        <taxon>Viridiplantae</taxon>
        <taxon>Streptophyta</taxon>
        <taxon>Embryophyta</taxon>
        <taxon>Tracheophyta</taxon>
        <taxon>Spermatophyta</taxon>
        <taxon>Magnoliopsida</taxon>
        <taxon>eudicotyledons</taxon>
        <taxon>Gunneridae</taxon>
        <taxon>Pentapetalae</taxon>
        <taxon>rosids</taxon>
        <taxon>malvids</taxon>
        <taxon>Malvales</taxon>
        <taxon>Malvaceae</taxon>
        <taxon>Malvoideae</taxon>
        <taxon>Gossypium</taxon>
    </lineage>
</organism>
<evidence type="ECO:0000313" key="4">
    <source>
        <dbReference type="EMBL" id="TYH35064.1"/>
    </source>
</evidence>
<dbReference type="InterPro" id="IPR001353">
    <property type="entry name" value="Proteasome_sua/b"/>
</dbReference>
<evidence type="ECO:0000256" key="1">
    <source>
        <dbReference type="ARBA" id="ARBA00022942"/>
    </source>
</evidence>
<dbReference type="GO" id="GO:0005839">
    <property type="term" value="C:proteasome core complex"/>
    <property type="evidence" value="ECO:0007669"/>
    <property type="project" value="InterPro"/>
</dbReference>
<keyword evidence="1" id="KW-0647">Proteasome</keyword>
<dbReference type="SUPFAM" id="SSF56235">
    <property type="entry name" value="N-terminal nucleophile aminohydrolases (Ntn hydrolases)"/>
    <property type="match status" value="1"/>
</dbReference>
<dbReference type="GO" id="GO:0051603">
    <property type="term" value="P:proteolysis involved in protein catabolic process"/>
    <property type="evidence" value="ECO:0007669"/>
    <property type="project" value="InterPro"/>
</dbReference>
<dbReference type="Pfam" id="PF00227">
    <property type="entry name" value="Proteasome"/>
    <property type="match status" value="1"/>
</dbReference>
<name>A0A5D2HXS8_GOSTO</name>
<dbReference type="AlphaFoldDB" id="A0A5D2HXS8"/>
<keyword evidence="5" id="KW-1185">Reference proteome</keyword>
<proteinExistence type="predicted"/>
<protein>
    <recommendedName>
        <fullName evidence="6">Proteasome alpha-type subunits domain-containing protein</fullName>
    </recommendedName>
</protein>
<dbReference type="PANTHER" id="PTHR11599">
    <property type="entry name" value="PROTEASOME SUBUNIT ALPHA/BETA"/>
    <property type="match status" value="1"/>
</dbReference>
<evidence type="ECO:0000256" key="3">
    <source>
        <dbReference type="SAM" id="Phobius"/>
    </source>
</evidence>
<keyword evidence="3" id="KW-0472">Membrane</keyword>
<sequence length="223" mass="24385">MHSPYSLAHHQTDVWLGVILLHPYSLPCLLLILAVIAILSLKRGIEIPHQFPILFSFFCPHPLPTFSNFFPARFLLLLLVRPSGKLVQIEHALTAVGSGQRSLGIKAANGVVNATEKKLPSILVDETSVQKIQCLAPNIGVVYSGMGPDFRVLVQKSRKQAEQYHRLYKDVKAIGLTQGDATMESSPLSQTTDLRPTFSDNVPNLGNGGNVSAMNVNNKLPTL</sequence>
<dbReference type="Proteomes" id="UP000322667">
    <property type="component" value="Chromosome D13"/>
</dbReference>
<evidence type="ECO:0000256" key="2">
    <source>
        <dbReference type="SAM" id="MobiDB-lite"/>
    </source>
</evidence>